<dbReference type="InterPro" id="IPR011600">
    <property type="entry name" value="Pept_C14_caspase"/>
</dbReference>
<dbReference type="GO" id="GO:0004197">
    <property type="term" value="F:cysteine-type endopeptidase activity"/>
    <property type="evidence" value="ECO:0007669"/>
    <property type="project" value="InterPro"/>
</dbReference>
<accession>A0A9P6GUH3</accession>
<gene>
    <name evidence="2" type="ORF">PMIN01_01348</name>
</gene>
<evidence type="ECO:0000313" key="2">
    <source>
        <dbReference type="EMBL" id="KAF9741809.1"/>
    </source>
</evidence>
<protein>
    <recommendedName>
        <fullName evidence="1">Peptidase C14 caspase domain-containing protein</fullName>
    </recommendedName>
</protein>
<dbReference type="OrthoDB" id="4760831at2759"/>
<dbReference type="AlphaFoldDB" id="A0A9P6GUH3"/>
<dbReference type="EMBL" id="WJXW01000001">
    <property type="protein sequence ID" value="KAF9741809.1"/>
    <property type="molecule type" value="Genomic_DNA"/>
</dbReference>
<sequence>MGLLNLSKRRAWTFTVDITILKQDTGRWKVSKKKAKRYKTYKIEVLILKFASSDLGSLDYEVEQVTKDFQSLHYNVTLVDIEIEHSWYDLEKELKRFLHVRPSKDEETLQIVYYAGHGGRISQDAHRSRWLEYTLLQPLRPSSTSPYSSLLHVADTGGSISTDALKRNSSRALLKHILTSEKPPQPILGSNKRNQPPITLARLERIAFLEKKFQDDHDFMKQVYEWHLARQDRLESERRLPQEQRERMYHEFLEKMHVSRQRPRGPGLWYLLMPDWKQRNLCSTKRS</sequence>
<keyword evidence="3" id="KW-1185">Reference proteome</keyword>
<comment type="caution">
    <text evidence="2">The sequence shown here is derived from an EMBL/GenBank/DDBJ whole genome shotgun (WGS) entry which is preliminary data.</text>
</comment>
<dbReference type="GO" id="GO:0006508">
    <property type="term" value="P:proteolysis"/>
    <property type="evidence" value="ECO:0007669"/>
    <property type="project" value="InterPro"/>
</dbReference>
<evidence type="ECO:0000313" key="3">
    <source>
        <dbReference type="Proteomes" id="UP000756921"/>
    </source>
</evidence>
<proteinExistence type="predicted"/>
<name>A0A9P6GUH3_9PLEO</name>
<evidence type="ECO:0000259" key="1">
    <source>
        <dbReference type="Pfam" id="PF00656"/>
    </source>
</evidence>
<organism evidence="2 3">
    <name type="scientific">Paraphaeosphaeria minitans</name>
    <dbReference type="NCBI Taxonomy" id="565426"/>
    <lineage>
        <taxon>Eukaryota</taxon>
        <taxon>Fungi</taxon>
        <taxon>Dikarya</taxon>
        <taxon>Ascomycota</taxon>
        <taxon>Pezizomycotina</taxon>
        <taxon>Dothideomycetes</taxon>
        <taxon>Pleosporomycetidae</taxon>
        <taxon>Pleosporales</taxon>
        <taxon>Massarineae</taxon>
        <taxon>Didymosphaeriaceae</taxon>
        <taxon>Paraphaeosphaeria</taxon>
    </lineage>
</organism>
<reference evidence="2" key="1">
    <citation type="journal article" date="2020" name="Mol. Plant Microbe Interact.">
        <title>Genome Sequence of the Biocontrol Agent Coniothyrium minitans strain Conio (IMI 134523).</title>
        <authorList>
            <person name="Patel D."/>
            <person name="Shittu T.A."/>
            <person name="Baroncelli R."/>
            <person name="Muthumeenakshi S."/>
            <person name="Osborne T.H."/>
            <person name="Janganan T.K."/>
            <person name="Sreenivasaprasad S."/>
        </authorList>
    </citation>
    <scope>NUCLEOTIDE SEQUENCE</scope>
    <source>
        <strain evidence="2">Conio</strain>
    </source>
</reference>
<dbReference type="Proteomes" id="UP000756921">
    <property type="component" value="Unassembled WGS sequence"/>
</dbReference>
<feature type="domain" description="Peptidase C14 caspase" evidence="1">
    <location>
        <begin position="54"/>
        <end position="123"/>
    </location>
</feature>
<dbReference type="Pfam" id="PF00656">
    <property type="entry name" value="Peptidase_C14"/>
    <property type="match status" value="1"/>
</dbReference>